<name>A0A5R9J1E2_9PROT</name>
<sequence>MAEELRWALIGATTIAREWMINAIRQNGGRIDSVMSSDAARGRAFADEFGIPRSTTSLDEVLQDVDAVYISTTNERHHGECIAAARAGRHVLCEKPLATSYEDAAEMIEACRIAGVVMATNHHLRNAATHRAMREVIASGALGRLLAARVVHAGTLPIQMLGWRLKTAGAGAGALLDLLVHDTDLLRYLTGDEPEEVMTYAQNGGLAIEGIEDAAMSLIRFRSGFLAQVHDSFTTRAQETSCEIHGSDASLIARDNMAQKPAGTVTLRDRNGERALDLDPEDYYVRGTRAFVATIRGEGRPVATGEDGLRSLAVALAARRSAQSGKAERVEGS</sequence>
<dbReference type="Gene3D" id="3.30.360.10">
    <property type="entry name" value="Dihydrodipicolinate Reductase, domain 2"/>
    <property type="match status" value="1"/>
</dbReference>
<gene>
    <name evidence="3" type="ORF">FE263_17825</name>
</gene>
<reference evidence="3 4" key="1">
    <citation type="submission" date="2019-05" db="EMBL/GenBank/DDBJ databases">
        <authorList>
            <person name="Pankratov T."/>
            <person name="Grouzdev D."/>
        </authorList>
    </citation>
    <scope>NUCLEOTIDE SEQUENCE [LARGE SCALE GENOMIC DNA]</scope>
    <source>
        <strain evidence="3 4">KEBCLARHB70R</strain>
    </source>
</reference>
<dbReference type="SUPFAM" id="SSF51735">
    <property type="entry name" value="NAD(P)-binding Rossmann-fold domains"/>
    <property type="match status" value="1"/>
</dbReference>
<evidence type="ECO:0000313" key="4">
    <source>
        <dbReference type="Proteomes" id="UP000305654"/>
    </source>
</evidence>
<protein>
    <submittedName>
        <fullName evidence="3">Gfo/Idh/MocA family oxidoreductase</fullName>
    </submittedName>
</protein>
<dbReference type="InterPro" id="IPR000683">
    <property type="entry name" value="Gfo/Idh/MocA-like_OxRdtase_N"/>
</dbReference>
<comment type="caution">
    <text evidence="3">The sequence shown here is derived from an EMBL/GenBank/DDBJ whole genome shotgun (WGS) entry which is preliminary data.</text>
</comment>
<dbReference type="Pfam" id="PF01408">
    <property type="entry name" value="GFO_IDH_MocA"/>
    <property type="match status" value="1"/>
</dbReference>
<proteinExistence type="predicted"/>
<feature type="domain" description="GFO/IDH/MocA-like oxidoreductase" evidence="2">
    <location>
        <begin position="130"/>
        <end position="251"/>
    </location>
</feature>
<dbReference type="Gene3D" id="3.40.50.720">
    <property type="entry name" value="NAD(P)-binding Rossmann-like Domain"/>
    <property type="match status" value="1"/>
</dbReference>
<accession>A0A5R9J1E2</accession>
<dbReference type="Proteomes" id="UP000305654">
    <property type="component" value="Unassembled WGS sequence"/>
</dbReference>
<organism evidence="3 4">
    <name type="scientific">Lichenicoccus roseus</name>
    <dbReference type="NCBI Taxonomy" id="2683649"/>
    <lineage>
        <taxon>Bacteria</taxon>
        <taxon>Pseudomonadati</taxon>
        <taxon>Pseudomonadota</taxon>
        <taxon>Alphaproteobacteria</taxon>
        <taxon>Acetobacterales</taxon>
        <taxon>Acetobacteraceae</taxon>
        <taxon>Lichenicoccus</taxon>
    </lineage>
</organism>
<dbReference type="PANTHER" id="PTHR43377">
    <property type="entry name" value="BILIVERDIN REDUCTASE A"/>
    <property type="match status" value="1"/>
</dbReference>
<evidence type="ECO:0000259" key="1">
    <source>
        <dbReference type="Pfam" id="PF01408"/>
    </source>
</evidence>
<keyword evidence="4" id="KW-1185">Reference proteome</keyword>
<dbReference type="AlphaFoldDB" id="A0A5R9J1E2"/>
<dbReference type="InterPro" id="IPR036291">
    <property type="entry name" value="NAD(P)-bd_dom_sf"/>
</dbReference>
<dbReference type="InterPro" id="IPR051450">
    <property type="entry name" value="Gfo/Idh/MocA_Oxidoreductases"/>
</dbReference>
<dbReference type="GO" id="GO:0000166">
    <property type="term" value="F:nucleotide binding"/>
    <property type="evidence" value="ECO:0007669"/>
    <property type="project" value="InterPro"/>
</dbReference>
<dbReference type="OrthoDB" id="9792935at2"/>
<dbReference type="PANTHER" id="PTHR43377:SF1">
    <property type="entry name" value="BILIVERDIN REDUCTASE A"/>
    <property type="match status" value="1"/>
</dbReference>
<dbReference type="Pfam" id="PF22725">
    <property type="entry name" value="GFO_IDH_MocA_C3"/>
    <property type="match status" value="1"/>
</dbReference>
<dbReference type="RefSeq" id="WP_138327389.1">
    <property type="nucleotide sequence ID" value="NZ_VCDI01000007.1"/>
</dbReference>
<dbReference type="SUPFAM" id="SSF55347">
    <property type="entry name" value="Glyceraldehyde-3-phosphate dehydrogenase-like, C-terminal domain"/>
    <property type="match status" value="1"/>
</dbReference>
<dbReference type="EMBL" id="VCDI01000007">
    <property type="protein sequence ID" value="TLU71352.1"/>
    <property type="molecule type" value="Genomic_DNA"/>
</dbReference>
<evidence type="ECO:0000259" key="2">
    <source>
        <dbReference type="Pfam" id="PF22725"/>
    </source>
</evidence>
<dbReference type="InterPro" id="IPR055170">
    <property type="entry name" value="GFO_IDH_MocA-like_dom"/>
</dbReference>
<evidence type="ECO:0000313" key="3">
    <source>
        <dbReference type="EMBL" id="TLU71352.1"/>
    </source>
</evidence>
<feature type="domain" description="Gfo/Idh/MocA-like oxidoreductase N-terminal" evidence="1">
    <location>
        <begin position="5"/>
        <end position="122"/>
    </location>
</feature>